<gene>
    <name evidence="2" type="ORF">KKP3000_003130</name>
</gene>
<protein>
    <submittedName>
        <fullName evidence="2">Chromate resistance protein</fullName>
    </submittedName>
</protein>
<dbReference type="EMBL" id="JBDXSU010000045">
    <property type="protein sequence ID" value="MFB5193184.1"/>
    <property type="molecule type" value="Genomic_DNA"/>
</dbReference>
<dbReference type="Pfam" id="PF09828">
    <property type="entry name" value="ChrB_C"/>
    <property type="match status" value="1"/>
</dbReference>
<feature type="domain" description="ChrB C-terminal" evidence="1">
    <location>
        <begin position="3"/>
        <end position="136"/>
    </location>
</feature>
<evidence type="ECO:0000259" key="1">
    <source>
        <dbReference type="Pfam" id="PF09828"/>
    </source>
</evidence>
<dbReference type="RefSeq" id="WP_275475515.1">
    <property type="nucleotide sequence ID" value="NZ_CP162940.1"/>
</dbReference>
<name>A0ABV5ALP9_9BACL</name>
<proteinExistence type="predicted"/>
<accession>A0ABV5ALP9</accession>
<evidence type="ECO:0000313" key="3">
    <source>
        <dbReference type="Proteomes" id="UP001579974"/>
    </source>
</evidence>
<keyword evidence="3" id="KW-1185">Reference proteome</keyword>
<sequence>MKWVTRENAHVERVACPWLILRFIDNEAEFEFVSRHSDPSTLDGIPFDMPGVLLGHREGRCSFESILCEYNLTDNEALVMMGKIIHGADIPIDDDLAEESAGIRAIAFGYMFKYGLRDHEKLAAQMELYDALYMYCQERVKKHRNLNRVF</sequence>
<evidence type="ECO:0000313" key="2">
    <source>
        <dbReference type="EMBL" id="MFB5193184.1"/>
    </source>
</evidence>
<dbReference type="InterPro" id="IPR018634">
    <property type="entry name" value="ChrB_C"/>
</dbReference>
<dbReference type="Proteomes" id="UP001579974">
    <property type="component" value="Unassembled WGS sequence"/>
</dbReference>
<reference evidence="2 3" key="1">
    <citation type="journal article" date="2024" name="Int. J. Mol. Sci.">
        <title>Exploration of Alicyclobacillus spp. Genome in Search of Antibiotic Resistance.</title>
        <authorList>
            <person name="Bucka-Kolendo J."/>
            <person name="Kiousi D.E."/>
            <person name="Dekowska A."/>
            <person name="Mikolajczuk-Szczyrba A."/>
            <person name="Karadedos D.M."/>
            <person name="Michael P."/>
            <person name="Galanis A."/>
            <person name="Sokolowska B."/>
        </authorList>
    </citation>
    <scope>NUCLEOTIDE SEQUENCE [LARGE SCALE GENOMIC DNA]</scope>
    <source>
        <strain evidence="2 3">KKP 3000</strain>
    </source>
</reference>
<organism evidence="2 3">
    <name type="scientific">Alicyclobacillus fastidiosus</name>
    <dbReference type="NCBI Taxonomy" id="392011"/>
    <lineage>
        <taxon>Bacteria</taxon>
        <taxon>Bacillati</taxon>
        <taxon>Bacillota</taxon>
        <taxon>Bacilli</taxon>
        <taxon>Bacillales</taxon>
        <taxon>Alicyclobacillaceae</taxon>
        <taxon>Alicyclobacillus</taxon>
    </lineage>
</organism>
<comment type="caution">
    <text evidence="2">The sequence shown here is derived from an EMBL/GenBank/DDBJ whole genome shotgun (WGS) entry which is preliminary data.</text>
</comment>